<proteinExistence type="inferred from homology"/>
<reference evidence="5" key="1">
    <citation type="submission" date="2019-09" db="EMBL/GenBank/DDBJ databases">
        <title>Draft genome information of white flower Hibiscus syriacus.</title>
        <authorList>
            <person name="Kim Y.-M."/>
        </authorList>
    </citation>
    <scope>NUCLEOTIDE SEQUENCE [LARGE SCALE GENOMIC DNA]</scope>
    <source>
        <strain evidence="5">YM2019G1</strain>
    </source>
</reference>
<keyword evidence="6" id="KW-1185">Reference proteome</keyword>
<comment type="similarity">
    <text evidence="1 3">Belongs to the glycosyl hydrolase 1 family.</text>
</comment>
<dbReference type="InterPro" id="IPR033132">
    <property type="entry name" value="GH_1_N_CS"/>
</dbReference>
<dbReference type="InterPro" id="IPR001360">
    <property type="entry name" value="Glyco_hydro_1"/>
</dbReference>
<dbReference type="Proteomes" id="UP000436088">
    <property type="component" value="Unassembled WGS sequence"/>
</dbReference>
<dbReference type="EMBL" id="VEPZ02000789">
    <property type="protein sequence ID" value="KAE8719408.1"/>
    <property type="molecule type" value="Genomic_DNA"/>
</dbReference>
<sequence length="535" mass="60207">MHTGKGVAFTIALLVLGVHQTGLSQNISRASFPKGFVFGTASASYQYEGAVKEDGRGPTIWDTFSHSTGIILDGSNADVAVDQYHRYVEDIQLMKDMGMDAYRFSIAWSRIFPNGNGEINQAGVDHYNNLINALLAKGTEPYATLYHWDLPQALEDKYIGWLDPRIINDFALYAETCFEKFGDRVKHWITFNEPHSFSIQGYYTGFEAPGRCSTGFCMVGNSSTEPYIVAHNVLLSHAAAADIYRKNYKVENSGYFGCLVSLRTGTMQATSVVSYFLQHTMQDKQNGSIGISLDVKWFVPATNATGNIEATQRAQDFQLGWFLDPLIFGDYPSSMRSRVGTRLPTFTESESALLKGSLDFVGINHYTTYYASQNATNPISDLLNDVVSDANAYAIPFDKDGKPIGDVANSIWLYIVPYGMRRLMNYLKEKYGNPVVIITENGMDDPNSILIPIEDALKDEKRIKYHTDYLTNLLAAIEEDGCNVKGYFAWSLLDNWEWNFGYTSRFGLYFVDYHDNLKRYPKNSVKWFKNFLASA</sequence>
<evidence type="ECO:0000256" key="2">
    <source>
        <dbReference type="ARBA" id="ARBA00022801"/>
    </source>
</evidence>
<evidence type="ECO:0000256" key="1">
    <source>
        <dbReference type="ARBA" id="ARBA00010838"/>
    </source>
</evidence>
<evidence type="ECO:0000256" key="4">
    <source>
        <dbReference type="SAM" id="SignalP"/>
    </source>
</evidence>
<comment type="caution">
    <text evidence="5">The sequence shown here is derived from an EMBL/GenBank/DDBJ whole genome shotgun (WGS) entry which is preliminary data.</text>
</comment>
<accession>A0A6A3BVH6</accession>
<feature type="chain" id="PRO_5025489526" evidence="4">
    <location>
        <begin position="25"/>
        <end position="535"/>
    </location>
</feature>
<dbReference type="SUPFAM" id="SSF51445">
    <property type="entry name" value="(Trans)glycosidases"/>
    <property type="match status" value="1"/>
</dbReference>
<dbReference type="Gene3D" id="3.20.20.80">
    <property type="entry name" value="Glycosidases"/>
    <property type="match status" value="1"/>
</dbReference>
<dbReference type="AlphaFoldDB" id="A0A6A3BVH6"/>
<dbReference type="GO" id="GO:0008422">
    <property type="term" value="F:beta-glucosidase activity"/>
    <property type="evidence" value="ECO:0007669"/>
    <property type="project" value="TreeGrafter"/>
</dbReference>
<protein>
    <submittedName>
        <fullName evidence="5">Beta-glucosidase 34</fullName>
    </submittedName>
</protein>
<evidence type="ECO:0000313" key="6">
    <source>
        <dbReference type="Proteomes" id="UP000436088"/>
    </source>
</evidence>
<dbReference type="PANTHER" id="PTHR10353">
    <property type="entry name" value="GLYCOSYL HYDROLASE"/>
    <property type="match status" value="1"/>
</dbReference>
<dbReference type="PANTHER" id="PTHR10353:SF141">
    <property type="entry name" value="BETA-GLUCOSIDASE 40-LIKE"/>
    <property type="match status" value="1"/>
</dbReference>
<evidence type="ECO:0000313" key="5">
    <source>
        <dbReference type="EMBL" id="KAE8719408.1"/>
    </source>
</evidence>
<dbReference type="GO" id="GO:0005975">
    <property type="term" value="P:carbohydrate metabolic process"/>
    <property type="evidence" value="ECO:0007669"/>
    <property type="project" value="InterPro"/>
</dbReference>
<evidence type="ECO:0000256" key="3">
    <source>
        <dbReference type="RuleBase" id="RU003690"/>
    </source>
</evidence>
<dbReference type="PROSITE" id="PS00653">
    <property type="entry name" value="GLYCOSYL_HYDROL_F1_2"/>
    <property type="match status" value="1"/>
</dbReference>
<name>A0A6A3BVH6_HIBSY</name>
<dbReference type="InterPro" id="IPR017853">
    <property type="entry name" value="GH"/>
</dbReference>
<gene>
    <name evidence="5" type="ORF">F3Y22_tig00109958pilonHSYRG00012</name>
</gene>
<keyword evidence="4" id="KW-0732">Signal</keyword>
<keyword evidence="2" id="KW-0378">Hydrolase</keyword>
<dbReference type="Pfam" id="PF00232">
    <property type="entry name" value="Glyco_hydro_1"/>
    <property type="match status" value="2"/>
</dbReference>
<dbReference type="PRINTS" id="PR00131">
    <property type="entry name" value="GLHYDRLASE1"/>
</dbReference>
<feature type="signal peptide" evidence="4">
    <location>
        <begin position="1"/>
        <end position="24"/>
    </location>
</feature>
<organism evidence="5 6">
    <name type="scientific">Hibiscus syriacus</name>
    <name type="common">Rose of Sharon</name>
    <dbReference type="NCBI Taxonomy" id="106335"/>
    <lineage>
        <taxon>Eukaryota</taxon>
        <taxon>Viridiplantae</taxon>
        <taxon>Streptophyta</taxon>
        <taxon>Embryophyta</taxon>
        <taxon>Tracheophyta</taxon>
        <taxon>Spermatophyta</taxon>
        <taxon>Magnoliopsida</taxon>
        <taxon>eudicotyledons</taxon>
        <taxon>Gunneridae</taxon>
        <taxon>Pentapetalae</taxon>
        <taxon>rosids</taxon>
        <taxon>malvids</taxon>
        <taxon>Malvales</taxon>
        <taxon>Malvaceae</taxon>
        <taxon>Malvoideae</taxon>
        <taxon>Hibiscus</taxon>
    </lineage>
</organism>